<dbReference type="GO" id="GO:0003677">
    <property type="term" value="F:DNA binding"/>
    <property type="evidence" value="ECO:0007669"/>
    <property type="project" value="UniProtKB-UniRule"/>
</dbReference>
<gene>
    <name evidence="5" type="ORF">PSECIP111854_03735</name>
</gene>
<keyword evidence="3" id="KW-1133">Transmembrane helix</keyword>
<evidence type="ECO:0000256" key="3">
    <source>
        <dbReference type="SAM" id="Phobius"/>
    </source>
</evidence>
<dbReference type="RefSeq" id="WP_261627025.1">
    <property type="nucleotide sequence ID" value="NZ_CAMAPC010000022.1"/>
</dbReference>
<dbReference type="GO" id="GO:0000160">
    <property type="term" value="P:phosphorelay signal transduction system"/>
    <property type="evidence" value="ECO:0007669"/>
    <property type="project" value="InterPro"/>
</dbReference>
<evidence type="ECO:0000313" key="5">
    <source>
        <dbReference type="EMBL" id="CAH9065694.1"/>
    </source>
</evidence>
<keyword evidence="3" id="KW-0472">Membrane</keyword>
<dbReference type="CDD" id="cd00383">
    <property type="entry name" value="trans_reg_C"/>
    <property type="match status" value="1"/>
</dbReference>
<dbReference type="SUPFAM" id="SSF46894">
    <property type="entry name" value="C-terminal effector domain of the bipartite response regulators"/>
    <property type="match status" value="1"/>
</dbReference>
<sequence>MLQRKPKKNKTMPVLQFGDFQFDIALSRLTHAHAQVSLDPRQIALLTYFLQNPQRIINRDELQTHIWQGVIVTDNAINKLIANLRKALRDDAKEPKYVQTVPKLGYRFVCDVTPIEVERAKPNNQSQQTVNSPQFSSVWVVGTTVLIICTFIFWLIQSSSSDPSFGDTNTLTRFHGLKHTPVFIENENNFLFINDTHRNKTVWLSDSNTALPQQINQSGRFIDDLISHYNGKLLYKGYEQECGWFITNFNIKSSQIGKHVEQFTLCGNLAVHSSKFNERNETLYVLAHPKKQEHLNQLYHAQLGQPLALLSVDLGENWRIVAMDLSQLDNRVLFTAHSLDGKSGAFSYDPTLNEVKKLTEFETLVEHIVWDHNAQGVVFITQAPNSRLMHLDLQSNNTQLLANVNERLCCNIVRHPNLIDYVFTSSDINTDIKWLSANYSLDNSSVIDREPVFANTKEGHYFLSNRSGSSQIYYQAPNKHARLVTELAKNVRVDSMALSNDDTFLLLRDKHRLWLVSTKDEVSINNTFIDGYAYAEHWLSNTLFSVTVKQHKVKHVFIFNTQMQKIAQLQDDFTQILTDPLDPATYYFVGSEGKLYRASPEQIFSPTTAQQLSAIGDLPEFSRLLIEDRILYVVSRYGDTLSTYKIGDTLQFLSKQPINVYLGFDVKNGQVIYSGKTHYRSEVYRTVAY</sequence>
<keyword evidence="1 2" id="KW-0238">DNA-binding</keyword>
<reference evidence="5" key="1">
    <citation type="submission" date="2022-07" db="EMBL/GenBank/DDBJ databases">
        <authorList>
            <person name="Criscuolo A."/>
        </authorList>
    </citation>
    <scope>NUCLEOTIDE SEQUENCE</scope>
    <source>
        <strain evidence="5">CIP111854</strain>
    </source>
</reference>
<name>A0A9W4R461_9GAMM</name>
<dbReference type="SMART" id="SM00862">
    <property type="entry name" value="Trans_reg_C"/>
    <property type="match status" value="1"/>
</dbReference>
<proteinExistence type="predicted"/>
<comment type="caution">
    <text evidence="5">The sequence shown here is derived from an EMBL/GenBank/DDBJ whole genome shotgun (WGS) entry which is preliminary data.</text>
</comment>
<dbReference type="Gene3D" id="1.10.10.10">
    <property type="entry name" value="Winged helix-like DNA-binding domain superfamily/Winged helix DNA-binding domain"/>
    <property type="match status" value="1"/>
</dbReference>
<evidence type="ECO:0000313" key="6">
    <source>
        <dbReference type="Proteomes" id="UP001152467"/>
    </source>
</evidence>
<organism evidence="5 6">
    <name type="scientific">Pseudoalteromonas holothuriae</name>
    <dbReference type="NCBI Taxonomy" id="2963714"/>
    <lineage>
        <taxon>Bacteria</taxon>
        <taxon>Pseudomonadati</taxon>
        <taxon>Pseudomonadota</taxon>
        <taxon>Gammaproteobacteria</taxon>
        <taxon>Alteromonadales</taxon>
        <taxon>Pseudoalteromonadaceae</taxon>
        <taxon>Pseudoalteromonas</taxon>
    </lineage>
</organism>
<evidence type="ECO:0000256" key="1">
    <source>
        <dbReference type="ARBA" id="ARBA00023125"/>
    </source>
</evidence>
<dbReference type="Proteomes" id="UP001152467">
    <property type="component" value="Unassembled WGS sequence"/>
</dbReference>
<dbReference type="GO" id="GO:0006355">
    <property type="term" value="P:regulation of DNA-templated transcription"/>
    <property type="evidence" value="ECO:0007669"/>
    <property type="project" value="InterPro"/>
</dbReference>
<evidence type="ECO:0000259" key="4">
    <source>
        <dbReference type="PROSITE" id="PS51755"/>
    </source>
</evidence>
<protein>
    <recommendedName>
        <fullName evidence="4">OmpR/PhoB-type domain-containing protein</fullName>
    </recommendedName>
</protein>
<dbReference type="InterPro" id="IPR001867">
    <property type="entry name" value="OmpR/PhoB-type_DNA-bd"/>
</dbReference>
<dbReference type="SUPFAM" id="SSF82171">
    <property type="entry name" value="DPP6 N-terminal domain-like"/>
    <property type="match status" value="1"/>
</dbReference>
<keyword evidence="3" id="KW-0812">Transmembrane</keyword>
<dbReference type="PROSITE" id="PS51755">
    <property type="entry name" value="OMPR_PHOB"/>
    <property type="match status" value="1"/>
</dbReference>
<dbReference type="Pfam" id="PF00486">
    <property type="entry name" value="Trans_reg_C"/>
    <property type="match status" value="1"/>
</dbReference>
<dbReference type="EMBL" id="CAMAPC010000022">
    <property type="protein sequence ID" value="CAH9065694.1"/>
    <property type="molecule type" value="Genomic_DNA"/>
</dbReference>
<dbReference type="InterPro" id="IPR036388">
    <property type="entry name" value="WH-like_DNA-bd_sf"/>
</dbReference>
<keyword evidence="6" id="KW-1185">Reference proteome</keyword>
<evidence type="ECO:0000256" key="2">
    <source>
        <dbReference type="PROSITE-ProRule" id="PRU01091"/>
    </source>
</evidence>
<feature type="domain" description="OmpR/PhoB-type" evidence="4">
    <location>
        <begin position="12"/>
        <end position="110"/>
    </location>
</feature>
<feature type="transmembrane region" description="Helical" evidence="3">
    <location>
        <begin position="135"/>
        <end position="156"/>
    </location>
</feature>
<dbReference type="AlphaFoldDB" id="A0A9W4R461"/>
<dbReference type="InterPro" id="IPR016032">
    <property type="entry name" value="Sig_transdc_resp-reg_C-effctor"/>
</dbReference>
<feature type="DNA-binding region" description="OmpR/PhoB-type" evidence="2">
    <location>
        <begin position="12"/>
        <end position="110"/>
    </location>
</feature>
<accession>A0A9W4R461</accession>